<dbReference type="EMBL" id="JBFXLU010000174">
    <property type="protein sequence ID" value="KAL2836681.1"/>
    <property type="molecule type" value="Genomic_DNA"/>
</dbReference>
<name>A0ABR4JA10_9EURO</name>
<dbReference type="PROSITE" id="PS00463">
    <property type="entry name" value="ZN2_CY6_FUNGAL_1"/>
    <property type="match status" value="1"/>
</dbReference>
<feature type="domain" description="Zn(2)-C6 fungal-type" evidence="6">
    <location>
        <begin position="11"/>
        <end position="43"/>
    </location>
</feature>
<dbReference type="InterPro" id="IPR001138">
    <property type="entry name" value="Zn2Cys6_DnaBD"/>
</dbReference>
<keyword evidence="3" id="KW-0238">DNA-binding</keyword>
<dbReference type="Pfam" id="PF11951">
    <property type="entry name" value="Fungal_trans_2"/>
    <property type="match status" value="1"/>
</dbReference>
<dbReference type="PROSITE" id="PS50048">
    <property type="entry name" value="ZN2_CY6_FUNGAL_2"/>
    <property type="match status" value="1"/>
</dbReference>
<keyword evidence="2" id="KW-0805">Transcription regulation</keyword>
<protein>
    <recommendedName>
        <fullName evidence="6">Zn(2)-C6 fungal-type domain-containing protein</fullName>
    </recommendedName>
</protein>
<organism evidence="7 8">
    <name type="scientific">Aspergillus pseudoustus</name>
    <dbReference type="NCBI Taxonomy" id="1810923"/>
    <lineage>
        <taxon>Eukaryota</taxon>
        <taxon>Fungi</taxon>
        <taxon>Dikarya</taxon>
        <taxon>Ascomycota</taxon>
        <taxon>Pezizomycotina</taxon>
        <taxon>Eurotiomycetes</taxon>
        <taxon>Eurotiomycetidae</taxon>
        <taxon>Eurotiales</taxon>
        <taxon>Aspergillaceae</taxon>
        <taxon>Aspergillus</taxon>
        <taxon>Aspergillus subgen. Nidulantes</taxon>
    </lineage>
</organism>
<dbReference type="InterPro" id="IPR036864">
    <property type="entry name" value="Zn2-C6_fun-type_DNA-bd_sf"/>
</dbReference>
<evidence type="ECO:0000259" key="6">
    <source>
        <dbReference type="PROSITE" id="PS50048"/>
    </source>
</evidence>
<evidence type="ECO:0000256" key="1">
    <source>
        <dbReference type="ARBA" id="ARBA00004123"/>
    </source>
</evidence>
<accession>A0ABR4JA10</accession>
<dbReference type="CDD" id="cd00067">
    <property type="entry name" value="GAL4"/>
    <property type="match status" value="1"/>
</dbReference>
<evidence type="ECO:0000313" key="8">
    <source>
        <dbReference type="Proteomes" id="UP001610446"/>
    </source>
</evidence>
<dbReference type="Proteomes" id="UP001610446">
    <property type="component" value="Unassembled WGS sequence"/>
</dbReference>
<keyword evidence="4" id="KW-0804">Transcription</keyword>
<keyword evidence="5" id="KW-0539">Nucleus</keyword>
<keyword evidence="8" id="KW-1185">Reference proteome</keyword>
<dbReference type="InterPro" id="IPR021858">
    <property type="entry name" value="Fun_TF"/>
</dbReference>
<comment type="subcellular location">
    <subcellularLocation>
        <location evidence="1">Nucleus</location>
    </subcellularLocation>
</comment>
<evidence type="ECO:0000256" key="2">
    <source>
        <dbReference type="ARBA" id="ARBA00023015"/>
    </source>
</evidence>
<evidence type="ECO:0000256" key="5">
    <source>
        <dbReference type="ARBA" id="ARBA00023242"/>
    </source>
</evidence>
<proteinExistence type="predicted"/>
<evidence type="ECO:0000256" key="4">
    <source>
        <dbReference type="ARBA" id="ARBA00023163"/>
    </source>
</evidence>
<comment type="caution">
    <text evidence="7">The sequence shown here is derived from an EMBL/GenBank/DDBJ whole genome shotgun (WGS) entry which is preliminary data.</text>
</comment>
<dbReference type="PANTHER" id="PTHR37534">
    <property type="entry name" value="TRANSCRIPTIONAL ACTIVATOR PROTEIN UGA3"/>
    <property type="match status" value="1"/>
</dbReference>
<evidence type="ECO:0000313" key="7">
    <source>
        <dbReference type="EMBL" id="KAL2836681.1"/>
    </source>
</evidence>
<dbReference type="PANTHER" id="PTHR37534:SF2">
    <property type="entry name" value="N-ACETYLTRANSFERASE DOMAIN-CONTAINING PROTEIN"/>
    <property type="match status" value="1"/>
</dbReference>
<dbReference type="SUPFAM" id="SSF57701">
    <property type="entry name" value="Zn2/Cys6 DNA-binding domain"/>
    <property type="match status" value="1"/>
</dbReference>
<dbReference type="Pfam" id="PF00172">
    <property type="entry name" value="Zn_clus"/>
    <property type="match status" value="1"/>
</dbReference>
<gene>
    <name evidence="7" type="ORF">BJY01DRAFT_221737</name>
</gene>
<sequence length="505" mass="57209">MEASRLGRYQACDRCRTRHIRCNRRLGTEYCIACKNANATCARERKTIFCMTQDAPAAIRRASLPHNSPEVEFRQHHAEHTSSTERDNMGVAEMSESSLSSLSTPVSYGELTMNASNSPGTQDSLIVRGDFISPEALEKLHWPLKSPFEASLLKYFLTTLSPWFDYCDPQQHFRTYIGNTAATDITLLYAVLAVSARHQSTSLHWHSHIADEYQKRCLRSLIEALDDEENTLKDTILASAVILRFFEEMTEPPEESVRTHMLSAQLLLRITEGHVYRSSFTDAAFMVVLRSEIYVANLTQRPIGNLADHCNIDTSLEPTSERMWALRAIANAAKATNIAYEESAGSSKYQWESVMQYIDEWERLCPESFRPIYSRNHISPTNPFPQMYYTNDYHVAARQHIELARVLLLASSPQSCLARIQQKRLGKSNDDRIRDSVRAICGASMSNPEYPQALVAAGLVIAICGELFDDPTETKILIQLLSDAESHLGWPCLKAKEHLRGLWRV</sequence>
<evidence type="ECO:0000256" key="3">
    <source>
        <dbReference type="ARBA" id="ARBA00023125"/>
    </source>
</evidence>
<reference evidence="7 8" key="1">
    <citation type="submission" date="2024-07" db="EMBL/GenBank/DDBJ databases">
        <title>Section-level genome sequencing and comparative genomics of Aspergillus sections Usti and Cavernicolus.</title>
        <authorList>
            <consortium name="Lawrence Berkeley National Laboratory"/>
            <person name="Nybo J.L."/>
            <person name="Vesth T.C."/>
            <person name="Theobald S."/>
            <person name="Frisvad J.C."/>
            <person name="Larsen T.O."/>
            <person name="Kjaerboelling I."/>
            <person name="Rothschild-Mancinelli K."/>
            <person name="Lyhne E.K."/>
            <person name="Kogle M.E."/>
            <person name="Barry K."/>
            <person name="Clum A."/>
            <person name="Na H."/>
            <person name="Ledsgaard L."/>
            <person name="Lin J."/>
            <person name="Lipzen A."/>
            <person name="Kuo A."/>
            <person name="Riley R."/>
            <person name="Mondo S."/>
            <person name="Labutti K."/>
            <person name="Haridas S."/>
            <person name="Pangalinan J."/>
            <person name="Salamov A.A."/>
            <person name="Simmons B.A."/>
            <person name="Magnuson J.K."/>
            <person name="Chen J."/>
            <person name="Drula E."/>
            <person name="Henrissat B."/>
            <person name="Wiebenga A."/>
            <person name="Lubbers R.J."/>
            <person name="Gomes A.C."/>
            <person name="Makela M.R."/>
            <person name="Stajich J."/>
            <person name="Grigoriev I.V."/>
            <person name="Mortensen U.H."/>
            <person name="De Vries R.P."/>
            <person name="Baker S.E."/>
            <person name="Andersen M.R."/>
        </authorList>
    </citation>
    <scope>NUCLEOTIDE SEQUENCE [LARGE SCALE GENOMIC DNA]</scope>
    <source>
        <strain evidence="7 8">CBS 123904</strain>
    </source>
</reference>